<dbReference type="Gene3D" id="3.90.780.10">
    <property type="entry name" value="5'-Nucleotidase, C-terminal domain"/>
    <property type="match status" value="1"/>
</dbReference>
<dbReference type="PROSITE" id="PS00786">
    <property type="entry name" value="5_NUCLEOTIDASE_2"/>
    <property type="match status" value="1"/>
</dbReference>
<dbReference type="Proteomes" id="UP000217177">
    <property type="component" value="Chromosome"/>
</dbReference>
<protein>
    <submittedName>
        <fullName evidence="3">5'-nucleotidase/2',3'-cyclic phosphodiesterase and related esterases</fullName>
    </submittedName>
</protein>
<dbReference type="InterPro" id="IPR006146">
    <property type="entry name" value="5'-Nucleotdase_CS"/>
</dbReference>
<gene>
    <name evidence="3" type="ORF">A1sIA79_01955</name>
</gene>
<dbReference type="SUPFAM" id="SSF55816">
    <property type="entry name" value="5'-nucleotidase (syn. UDP-sugar hydrolase), C-terminal domain"/>
    <property type="match status" value="1"/>
</dbReference>
<dbReference type="PANTHER" id="PTHR11575">
    <property type="entry name" value="5'-NUCLEOTIDASE-RELATED"/>
    <property type="match status" value="1"/>
</dbReference>
<keyword evidence="1" id="KW-0547">Nucleotide-binding</keyword>
<dbReference type="InterPro" id="IPR008334">
    <property type="entry name" value="5'-Nucleotdase_C"/>
</dbReference>
<feature type="domain" description="5'-Nucleotidase C-terminal" evidence="2">
    <location>
        <begin position="455"/>
        <end position="645"/>
    </location>
</feature>
<evidence type="ECO:0000313" key="4">
    <source>
        <dbReference type="Proteomes" id="UP000217177"/>
    </source>
</evidence>
<accession>A0ABM6MDM9</accession>
<dbReference type="PANTHER" id="PTHR11575:SF24">
    <property type="entry name" value="5'-NUCLEOTIDASE"/>
    <property type="match status" value="1"/>
</dbReference>
<dbReference type="PRINTS" id="PR01607">
    <property type="entry name" value="APYRASEFAMLY"/>
</dbReference>
<dbReference type="SUPFAM" id="SSF56300">
    <property type="entry name" value="Metallo-dependent phosphatases"/>
    <property type="match status" value="1"/>
</dbReference>
<sequence>MSLRVQILFTKVTGKQSCLKVSLSLAKNHLNLMEDTLKIKNAIAALAVTALVAPMSLADASTFTDTGSPVTLTILHNNDGESALLPEQSYTLPQGKLIYGSAAAFSTVMKREISSAKNRGNAVVSLYAGDSFLASKNLICSDPANSASTIPVYDGLAQSMMPYDAHILGNHEFDYGTGFLNRYINSFTQKLRYQFLSGNLDFSKNADLSPMTSKSGQIIRARHTGKKVGQSYIHKDYTTGAIFGVVSAVTPTLRTISSPGTTKVTTIDIPATAALLNKQVEALEAQGVNKIILVSHLQGVAYDKELVALLKNVDVAVAGGGDDLLTSPDVAESIQLIPGEGKPVGKYPEMVKDANGVDVPLITTKGNYNYLGRFDISFDADGKLSSYNKTTSYPRRVIPYSSVAGALGVTDAVAPDKRIVEAVEKPLNTCLTGFAKPIASSQIVLATDRGSATVLGVRTAETNGGNLVADSFVQAYSSRAAAAGLPAAGTANPLVAVQNGGGIRQGGGTTLPTTGVVGAINRGNTFDLLPFDNRLVAVTNVSATDMKEIFERSCSVSTSGGGQFLQFSGMKVSCSRTESATVISTPTGDAYAGTITTPGKRVKEITLSDGRALVKDGAVVAGAPAVTIVTNQFTADGGDNYPTFQKLTKVGFGISYEQALYDYLLSFAKNSAGLPEIPASDARYSKTTGEGRFTWLP</sequence>
<evidence type="ECO:0000259" key="2">
    <source>
        <dbReference type="Pfam" id="PF02872"/>
    </source>
</evidence>
<keyword evidence="4" id="KW-1185">Reference proteome</keyword>
<dbReference type="InterPro" id="IPR006179">
    <property type="entry name" value="5_nucleotidase/apyrase"/>
</dbReference>
<name>A0ABM6MDM9_9ACTN</name>
<evidence type="ECO:0000313" key="3">
    <source>
        <dbReference type="EMBL" id="ASY17007.1"/>
    </source>
</evidence>
<comment type="similarity">
    <text evidence="1">Belongs to the 5'-nucleotidase family.</text>
</comment>
<dbReference type="EMBL" id="CP016774">
    <property type="protein sequence ID" value="ASY17007.1"/>
    <property type="molecule type" value="Genomic_DNA"/>
</dbReference>
<organism evidence="3 4">
    <name type="scientific">Candidatus Planktophila versatilis</name>
    <dbReference type="NCBI Taxonomy" id="1884905"/>
    <lineage>
        <taxon>Bacteria</taxon>
        <taxon>Bacillati</taxon>
        <taxon>Actinomycetota</taxon>
        <taxon>Actinomycetes</taxon>
        <taxon>Candidatus Nanopelagicales</taxon>
        <taxon>Candidatus Nanopelagicaceae</taxon>
        <taxon>Candidatus Planktophila</taxon>
    </lineage>
</organism>
<reference evidence="3 4" key="1">
    <citation type="submission" date="2016-07" db="EMBL/GenBank/DDBJ databases">
        <title>High microdiversification within the ubiquitous acI lineage of Actinobacteria.</title>
        <authorList>
            <person name="Neuenschwander S.M."/>
            <person name="Salcher M."/>
            <person name="Ghai R."/>
            <person name="Pernthaler J."/>
        </authorList>
    </citation>
    <scope>NUCLEOTIDE SEQUENCE [LARGE SCALE GENOMIC DNA]</scope>
    <source>
        <strain evidence="3">MMS-IA-79</strain>
    </source>
</reference>
<dbReference type="Pfam" id="PF02872">
    <property type="entry name" value="5_nucleotid_C"/>
    <property type="match status" value="1"/>
</dbReference>
<dbReference type="Gene3D" id="3.60.21.10">
    <property type="match status" value="1"/>
</dbReference>
<dbReference type="InterPro" id="IPR036907">
    <property type="entry name" value="5'-Nucleotdase_C_sf"/>
</dbReference>
<dbReference type="InterPro" id="IPR029052">
    <property type="entry name" value="Metallo-depent_PP-like"/>
</dbReference>
<proteinExistence type="inferred from homology"/>
<evidence type="ECO:0000256" key="1">
    <source>
        <dbReference type="RuleBase" id="RU362119"/>
    </source>
</evidence>
<keyword evidence="1" id="KW-0378">Hydrolase</keyword>